<evidence type="ECO:0000313" key="7">
    <source>
        <dbReference type="Proteomes" id="UP001595528"/>
    </source>
</evidence>
<evidence type="ECO:0000256" key="4">
    <source>
        <dbReference type="PROSITE-ProRule" id="PRU00335"/>
    </source>
</evidence>
<feature type="domain" description="HTH tetR-type" evidence="5">
    <location>
        <begin position="18"/>
        <end position="78"/>
    </location>
</feature>
<comment type="caution">
    <text evidence="6">The sequence shown here is derived from an EMBL/GenBank/DDBJ whole genome shotgun (WGS) entry which is preliminary data.</text>
</comment>
<dbReference type="InterPro" id="IPR009057">
    <property type="entry name" value="Homeodomain-like_sf"/>
</dbReference>
<gene>
    <name evidence="6" type="ORF">ACFOGJ_21865</name>
</gene>
<keyword evidence="1" id="KW-0805">Transcription regulation</keyword>
<dbReference type="PANTHER" id="PTHR47506:SF1">
    <property type="entry name" value="HTH-TYPE TRANSCRIPTIONAL REGULATOR YJDC"/>
    <property type="match status" value="1"/>
</dbReference>
<proteinExistence type="predicted"/>
<keyword evidence="7" id="KW-1185">Reference proteome</keyword>
<dbReference type="PANTHER" id="PTHR47506">
    <property type="entry name" value="TRANSCRIPTIONAL REGULATORY PROTEIN"/>
    <property type="match status" value="1"/>
</dbReference>
<protein>
    <submittedName>
        <fullName evidence="6">TetR/AcrR family transcriptional regulator</fullName>
    </submittedName>
</protein>
<organism evidence="6 7">
    <name type="scientific">Marinibaculum pumilum</name>
    <dbReference type="NCBI Taxonomy" id="1766165"/>
    <lineage>
        <taxon>Bacteria</taxon>
        <taxon>Pseudomonadati</taxon>
        <taxon>Pseudomonadota</taxon>
        <taxon>Alphaproteobacteria</taxon>
        <taxon>Rhodospirillales</taxon>
        <taxon>Rhodospirillaceae</taxon>
        <taxon>Marinibaculum</taxon>
    </lineage>
</organism>
<dbReference type="Gene3D" id="1.10.357.10">
    <property type="entry name" value="Tetracycline Repressor, domain 2"/>
    <property type="match status" value="1"/>
</dbReference>
<dbReference type="Pfam" id="PF00440">
    <property type="entry name" value="TetR_N"/>
    <property type="match status" value="1"/>
</dbReference>
<evidence type="ECO:0000256" key="2">
    <source>
        <dbReference type="ARBA" id="ARBA00023125"/>
    </source>
</evidence>
<name>A0ABV7L5P5_9PROT</name>
<evidence type="ECO:0000259" key="5">
    <source>
        <dbReference type="PROSITE" id="PS50977"/>
    </source>
</evidence>
<accession>A0ABV7L5P5</accession>
<dbReference type="EMBL" id="JBHRTR010000034">
    <property type="protein sequence ID" value="MFC3229913.1"/>
    <property type="molecule type" value="Genomic_DNA"/>
</dbReference>
<evidence type="ECO:0000256" key="3">
    <source>
        <dbReference type="ARBA" id="ARBA00023163"/>
    </source>
</evidence>
<dbReference type="Proteomes" id="UP001595528">
    <property type="component" value="Unassembled WGS sequence"/>
</dbReference>
<dbReference type="PROSITE" id="PS50977">
    <property type="entry name" value="HTH_TETR_2"/>
    <property type="match status" value="1"/>
</dbReference>
<evidence type="ECO:0000256" key="1">
    <source>
        <dbReference type="ARBA" id="ARBA00023015"/>
    </source>
</evidence>
<reference evidence="7" key="1">
    <citation type="journal article" date="2019" name="Int. J. Syst. Evol. Microbiol.">
        <title>The Global Catalogue of Microorganisms (GCM) 10K type strain sequencing project: providing services to taxonomists for standard genome sequencing and annotation.</title>
        <authorList>
            <consortium name="The Broad Institute Genomics Platform"/>
            <consortium name="The Broad Institute Genome Sequencing Center for Infectious Disease"/>
            <person name="Wu L."/>
            <person name="Ma J."/>
        </authorList>
    </citation>
    <scope>NUCLEOTIDE SEQUENCE [LARGE SCALE GENOMIC DNA]</scope>
    <source>
        <strain evidence="7">KCTC 42964</strain>
    </source>
</reference>
<keyword evidence="2 4" id="KW-0238">DNA-binding</keyword>
<dbReference type="InterPro" id="IPR001647">
    <property type="entry name" value="HTH_TetR"/>
</dbReference>
<feature type="DNA-binding region" description="H-T-H motif" evidence="4">
    <location>
        <begin position="41"/>
        <end position="60"/>
    </location>
</feature>
<sequence length="241" mass="26528">MPPPQSQMQLLRKSRQAENARARICTATILCLDRHGYAGTSINRVQDLAGVSRGALTHHFPSRQTLVAETASRILQRAVGSTESRRASLARVMREAVAAGDGGGEDPVAAWLVRTWTRVVNSREGRALLEILIATRTDPELHRQLAPELAAWDRRMSDAILDLFTGSAGADDAACDAEARLLWGICRTFLRGLLVQERFTADPETLRLYMQRFAGLISPQLRLRAPVTATPAAPVKERNAR</sequence>
<dbReference type="SUPFAM" id="SSF46689">
    <property type="entry name" value="Homeodomain-like"/>
    <property type="match status" value="1"/>
</dbReference>
<keyword evidence="3" id="KW-0804">Transcription</keyword>
<evidence type="ECO:0000313" key="6">
    <source>
        <dbReference type="EMBL" id="MFC3229913.1"/>
    </source>
</evidence>
<dbReference type="RefSeq" id="WP_379904566.1">
    <property type="nucleotide sequence ID" value="NZ_JBHRTR010000034.1"/>
</dbReference>